<evidence type="ECO:0000313" key="1">
    <source>
        <dbReference type="EMBL" id="CAI9569490.1"/>
    </source>
</evidence>
<feature type="non-terminal residue" evidence="1">
    <location>
        <position position="1"/>
    </location>
</feature>
<protein>
    <submittedName>
        <fullName evidence="1">Uncharacterized protein</fullName>
    </submittedName>
</protein>
<keyword evidence="2" id="KW-1185">Reference proteome</keyword>
<dbReference type="EMBL" id="CATNWA010014242">
    <property type="protein sequence ID" value="CAI9569490.1"/>
    <property type="molecule type" value="Genomic_DNA"/>
</dbReference>
<proteinExistence type="predicted"/>
<dbReference type="Proteomes" id="UP001162483">
    <property type="component" value="Unassembled WGS sequence"/>
</dbReference>
<name>A0ABN9DC71_9NEOB</name>
<sequence length="90" mass="9343">SVPSSASHLCQQCTHLCPAVPTSATQHPAVLPVSATSQCPTVVPVSAQHLRQSMPSSAASQCPAVIPVSATYQWCLSVPIISATYPCHPH</sequence>
<organism evidence="1 2">
    <name type="scientific">Staurois parvus</name>
    <dbReference type="NCBI Taxonomy" id="386267"/>
    <lineage>
        <taxon>Eukaryota</taxon>
        <taxon>Metazoa</taxon>
        <taxon>Chordata</taxon>
        <taxon>Craniata</taxon>
        <taxon>Vertebrata</taxon>
        <taxon>Euteleostomi</taxon>
        <taxon>Amphibia</taxon>
        <taxon>Batrachia</taxon>
        <taxon>Anura</taxon>
        <taxon>Neobatrachia</taxon>
        <taxon>Ranoidea</taxon>
        <taxon>Ranidae</taxon>
        <taxon>Staurois</taxon>
    </lineage>
</organism>
<accession>A0ABN9DC71</accession>
<comment type="caution">
    <text evidence="1">The sequence shown here is derived from an EMBL/GenBank/DDBJ whole genome shotgun (WGS) entry which is preliminary data.</text>
</comment>
<reference evidence="1" key="1">
    <citation type="submission" date="2023-05" db="EMBL/GenBank/DDBJ databases">
        <authorList>
            <person name="Stuckert A."/>
        </authorList>
    </citation>
    <scope>NUCLEOTIDE SEQUENCE</scope>
</reference>
<evidence type="ECO:0000313" key="2">
    <source>
        <dbReference type="Proteomes" id="UP001162483"/>
    </source>
</evidence>
<gene>
    <name evidence="1" type="ORF">SPARVUS_LOCUS6931532</name>
</gene>